<evidence type="ECO:0000256" key="7">
    <source>
        <dbReference type="ARBA" id="ARBA00022801"/>
    </source>
</evidence>
<dbReference type="InterPro" id="IPR051090">
    <property type="entry name" value="Inositol_monoP_superfamily"/>
</dbReference>
<keyword evidence="5" id="KW-0028">Amino-acid biosynthesis</keyword>
<keyword evidence="14" id="KW-1185">Reference proteome</keyword>
<evidence type="ECO:0000256" key="12">
    <source>
        <dbReference type="PIRSR" id="PIRSR600760-2"/>
    </source>
</evidence>
<dbReference type="Proteomes" id="UP000642829">
    <property type="component" value="Unassembled WGS sequence"/>
</dbReference>
<protein>
    <recommendedName>
        <fullName evidence="4 11">Histidinol-phosphatase</fullName>
        <ecNumber evidence="4 11">3.1.3.15</ecNumber>
    </recommendedName>
</protein>
<comment type="cofactor">
    <cofactor evidence="1 12">
        <name>Mg(2+)</name>
        <dbReference type="ChEBI" id="CHEBI:18420"/>
    </cofactor>
</comment>
<accession>A0A8J3DIM8</accession>
<reference evidence="13" key="2">
    <citation type="submission" date="2020-09" db="EMBL/GenBank/DDBJ databases">
        <authorList>
            <person name="Sun Q."/>
            <person name="Kim S."/>
        </authorList>
    </citation>
    <scope>NUCLEOTIDE SEQUENCE</scope>
    <source>
        <strain evidence="13">KCTC 12870</strain>
    </source>
</reference>
<reference evidence="13" key="1">
    <citation type="journal article" date="2014" name="Int. J. Syst. Evol. Microbiol.">
        <title>Complete genome sequence of Corynebacterium casei LMG S-19264T (=DSM 44701T), isolated from a smear-ripened cheese.</title>
        <authorList>
            <consortium name="US DOE Joint Genome Institute (JGI-PGF)"/>
            <person name="Walter F."/>
            <person name="Albersmeier A."/>
            <person name="Kalinowski J."/>
            <person name="Ruckert C."/>
        </authorList>
    </citation>
    <scope>NUCLEOTIDE SEQUENCE</scope>
    <source>
        <strain evidence="13">KCTC 12870</strain>
    </source>
</reference>
<evidence type="ECO:0000256" key="6">
    <source>
        <dbReference type="ARBA" id="ARBA00022723"/>
    </source>
</evidence>
<dbReference type="SUPFAM" id="SSF56655">
    <property type="entry name" value="Carbohydrate phosphatase"/>
    <property type="match status" value="1"/>
</dbReference>
<dbReference type="InterPro" id="IPR020583">
    <property type="entry name" value="Inositol_monoP_metal-BS"/>
</dbReference>
<comment type="catalytic activity">
    <reaction evidence="10">
        <text>L-histidinol phosphate + H2O = L-histidinol + phosphate</text>
        <dbReference type="Rhea" id="RHEA:14465"/>
        <dbReference type="ChEBI" id="CHEBI:15377"/>
        <dbReference type="ChEBI" id="CHEBI:43474"/>
        <dbReference type="ChEBI" id="CHEBI:57699"/>
        <dbReference type="ChEBI" id="CHEBI:57980"/>
        <dbReference type="EC" id="3.1.3.15"/>
    </reaction>
</comment>
<feature type="binding site" evidence="12">
    <location>
        <position position="208"/>
    </location>
    <ligand>
        <name>Mg(2+)</name>
        <dbReference type="ChEBI" id="CHEBI:18420"/>
        <label>1</label>
        <note>catalytic</note>
    </ligand>
</feature>
<dbReference type="Gene3D" id="3.30.540.10">
    <property type="entry name" value="Fructose-1,6-Bisphosphatase, subunit A, domain 1"/>
    <property type="match status" value="1"/>
</dbReference>
<evidence type="ECO:0000256" key="4">
    <source>
        <dbReference type="ARBA" id="ARBA00013085"/>
    </source>
</evidence>
<evidence type="ECO:0000256" key="2">
    <source>
        <dbReference type="ARBA" id="ARBA00004970"/>
    </source>
</evidence>
<dbReference type="EMBL" id="BMXG01000028">
    <property type="protein sequence ID" value="GHC12263.1"/>
    <property type="molecule type" value="Genomic_DNA"/>
</dbReference>
<comment type="caution">
    <text evidence="13">The sequence shown here is derived from an EMBL/GenBank/DDBJ whole genome shotgun (WGS) entry which is preliminary data.</text>
</comment>
<dbReference type="PANTHER" id="PTHR43200:SF6">
    <property type="entry name" value="3'(2'),5'-BISPHOSPHATE NUCLEOTIDASE"/>
    <property type="match status" value="1"/>
</dbReference>
<gene>
    <name evidence="13" type="ORF">GCM10007047_32020</name>
</gene>
<name>A0A8J3DIM8_9BACT</name>
<evidence type="ECO:0000313" key="13">
    <source>
        <dbReference type="EMBL" id="GHC12263.1"/>
    </source>
</evidence>
<sequence>MDLAPFKSFAQQLADVSGERIRGIWETDDLGLEFKEDNTPVTRADREAEELMRAMIKKRFPDHGIIAEEFGNENEDAEFVWILDPIDGTKSFMSHVPLFGTLIGLLRNGEPILGLINQPILRQCLIGDNETTTLNGKIVKARPQLEIEKSILLTTDPNLIEMTDDIPGLKKLVQSVYLRRTWGDCYGYLLVATGRADIMIDPILAPWDLLPLVPVIRGAGAMITDWQGQAPNLHNVTSAVAAHPYLHQEVIHALRKS</sequence>
<evidence type="ECO:0000256" key="1">
    <source>
        <dbReference type="ARBA" id="ARBA00001946"/>
    </source>
</evidence>
<dbReference type="AlphaFoldDB" id="A0A8J3DIM8"/>
<keyword evidence="9" id="KW-0368">Histidine biosynthesis</keyword>
<dbReference type="RefSeq" id="WP_189517133.1">
    <property type="nucleotide sequence ID" value="NZ_BMXG01000028.1"/>
</dbReference>
<dbReference type="EC" id="3.1.3.15" evidence="4 11"/>
<evidence type="ECO:0000256" key="8">
    <source>
        <dbReference type="ARBA" id="ARBA00022842"/>
    </source>
</evidence>
<dbReference type="PRINTS" id="PR00377">
    <property type="entry name" value="IMPHPHTASES"/>
</dbReference>
<evidence type="ECO:0000256" key="11">
    <source>
        <dbReference type="NCBIfam" id="TIGR02067"/>
    </source>
</evidence>
<feature type="binding site" evidence="12">
    <location>
        <position position="87"/>
    </location>
    <ligand>
        <name>Mg(2+)</name>
        <dbReference type="ChEBI" id="CHEBI:18420"/>
        <label>1</label>
        <note>catalytic</note>
    </ligand>
</feature>
<dbReference type="Pfam" id="PF00459">
    <property type="entry name" value="Inositol_P"/>
    <property type="match status" value="1"/>
</dbReference>
<dbReference type="GO" id="GO:0000105">
    <property type="term" value="P:L-histidine biosynthetic process"/>
    <property type="evidence" value="ECO:0007669"/>
    <property type="project" value="UniProtKB-UniRule"/>
</dbReference>
<dbReference type="GO" id="GO:0004401">
    <property type="term" value="F:histidinol-phosphatase activity"/>
    <property type="evidence" value="ECO:0007669"/>
    <property type="project" value="UniProtKB-UniRule"/>
</dbReference>
<comment type="similarity">
    <text evidence="3">Belongs to the inositol monophosphatase superfamily.</text>
</comment>
<dbReference type="NCBIfam" id="TIGR02067">
    <property type="entry name" value="his_9_HisN"/>
    <property type="match status" value="1"/>
</dbReference>
<dbReference type="PANTHER" id="PTHR43200">
    <property type="entry name" value="PHOSPHATASE"/>
    <property type="match status" value="1"/>
</dbReference>
<keyword evidence="7" id="KW-0378">Hydrolase</keyword>
<feature type="binding site" evidence="12">
    <location>
        <position position="68"/>
    </location>
    <ligand>
        <name>Mg(2+)</name>
        <dbReference type="ChEBI" id="CHEBI:18420"/>
        <label>1</label>
        <note>catalytic</note>
    </ligand>
</feature>
<evidence type="ECO:0000256" key="10">
    <source>
        <dbReference type="ARBA" id="ARBA00049158"/>
    </source>
</evidence>
<dbReference type="GO" id="GO:0046872">
    <property type="term" value="F:metal ion binding"/>
    <property type="evidence" value="ECO:0007669"/>
    <property type="project" value="UniProtKB-KW"/>
</dbReference>
<keyword evidence="8 12" id="KW-0460">Magnesium</keyword>
<dbReference type="InterPro" id="IPR011809">
    <property type="entry name" value="His_9_proposed"/>
</dbReference>
<dbReference type="PROSITE" id="PS00629">
    <property type="entry name" value="IMP_1"/>
    <property type="match status" value="1"/>
</dbReference>
<comment type="pathway">
    <text evidence="2">Amino-acid biosynthesis; L-histidine biosynthesis; L-histidine from 5-phospho-alpha-D-ribose 1-diphosphate: step 8/9.</text>
</comment>
<dbReference type="UniPathway" id="UPA00031">
    <property type="reaction ID" value="UER00013"/>
</dbReference>
<evidence type="ECO:0000256" key="9">
    <source>
        <dbReference type="ARBA" id="ARBA00023102"/>
    </source>
</evidence>
<feature type="binding site" evidence="12">
    <location>
        <position position="86"/>
    </location>
    <ligand>
        <name>Mg(2+)</name>
        <dbReference type="ChEBI" id="CHEBI:18420"/>
        <label>1</label>
        <note>catalytic</note>
    </ligand>
</feature>
<feature type="binding site" evidence="12">
    <location>
        <position position="84"/>
    </location>
    <ligand>
        <name>Mg(2+)</name>
        <dbReference type="ChEBI" id="CHEBI:18420"/>
        <label>1</label>
        <note>catalytic</note>
    </ligand>
</feature>
<dbReference type="InterPro" id="IPR000760">
    <property type="entry name" value="Inositol_monophosphatase-like"/>
</dbReference>
<keyword evidence="6 12" id="KW-0479">Metal-binding</keyword>
<evidence type="ECO:0000313" key="14">
    <source>
        <dbReference type="Proteomes" id="UP000642829"/>
    </source>
</evidence>
<dbReference type="FunFam" id="3.30.540.10:FF:000030">
    <property type="entry name" value="Inositol monophosphatase"/>
    <property type="match status" value="1"/>
</dbReference>
<evidence type="ECO:0000256" key="3">
    <source>
        <dbReference type="ARBA" id="ARBA00009759"/>
    </source>
</evidence>
<dbReference type="CDD" id="cd01641">
    <property type="entry name" value="Bacterial_IMPase_like_1"/>
    <property type="match status" value="1"/>
</dbReference>
<dbReference type="Gene3D" id="3.40.190.80">
    <property type="match status" value="1"/>
</dbReference>
<evidence type="ECO:0000256" key="5">
    <source>
        <dbReference type="ARBA" id="ARBA00022605"/>
    </source>
</evidence>
<proteinExistence type="inferred from homology"/>
<organism evidence="13 14">
    <name type="scientific">Cerasicoccus arenae</name>
    <dbReference type="NCBI Taxonomy" id="424488"/>
    <lineage>
        <taxon>Bacteria</taxon>
        <taxon>Pseudomonadati</taxon>
        <taxon>Verrucomicrobiota</taxon>
        <taxon>Opitutia</taxon>
        <taxon>Puniceicoccales</taxon>
        <taxon>Cerasicoccaceae</taxon>
        <taxon>Cerasicoccus</taxon>
    </lineage>
</organism>